<dbReference type="EMBL" id="HBFQ01037700">
    <property type="protein sequence ID" value="CAD8852278.1"/>
    <property type="molecule type" value="Transcribed_RNA"/>
</dbReference>
<dbReference type="PANTHER" id="PTHR10217">
    <property type="entry name" value="VOLTAGE AND LIGAND GATED POTASSIUM CHANNEL"/>
    <property type="match status" value="1"/>
</dbReference>
<feature type="compositionally biased region" description="Low complexity" evidence="5">
    <location>
        <begin position="594"/>
        <end position="605"/>
    </location>
</feature>
<evidence type="ECO:0000259" key="7">
    <source>
        <dbReference type="Pfam" id="PF00520"/>
    </source>
</evidence>
<dbReference type="InterPro" id="IPR050818">
    <property type="entry name" value="KCNH_animal-type"/>
</dbReference>
<keyword evidence="4 6" id="KW-0472">Membrane</keyword>
<evidence type="ECO:0000313" key="8">
    <source>
        <dbReference type="EMBL" id="CAD8852278.1"/>
    </source>
</evidence>
<reference evidence="8" key="1">
    <citation type="submission" date="2021-01" db="EMBL/GenBank/DDBJ databases">
        <authorList>
            <person name="Corre E."/>
            <person name="Pelletier E."/>
            <person name="Niang G."/>
            <person name="Scheremetjew M."/>
            <person name="Finn R."/>
            <person name="Kale V."/>
            <person name="Holt S."/>
            <person name="Cochrane G."/>
            <person name="Meng A."/>
            <person name="Brown T."/>
            <person name="Cohen L."/>
        </authorList>
    </citation>
    <scope>NUCLEOTIDE SEQUENCE</scope>
</reference>
<proteinExistence type="predicted"/>
<dbReference type="InterPro" id="IPR005821">
    <property type="entry name" value="Ion_trans_dom"/>
</dbReference>
<keyword evidence="2 6" id="KW-0812">Transmembrane</keyword>
<dbReference type="Pfam" id="PF00520">
    <property type="entry name" value="Ion_trans"/>
    <property type="match status" value="1"/>
</dbReference>
<feature type="transmembrane region" description="Helical" evidence="6">
    <location>
        <begin position="202"/>
        <end position="223"/>
    </location>
</feature>
<dbReference type="GO" id="GO:0005249">
    <property type="term" value="F:voltage-gated potassium channel activity"/>
    <property type="evidence" value="ECO:0007669"/>
    <property type="project" value="InterPro"/>
</dbReference>
<dbReference type="PANTHER" id="PTHR10217:SF435">
    <property type="entry name" value="POTASSIUM VOLTAGE-GATED CHANNEL PROTEIN EAG"/>
    <property type="match status" value="1"/>
</dbReference>
<dbReference type="Gene3D" id="1.10.287.70">
    <property type="match status" value="1"/>
</dbReference>
<dbReference type="AlphaFoldDB" id="A0A7S1AF69"/>
<keyword evidence="3 6" id="KW-1133">Transmembrane helix</keyword>
<evidence type="ECO:0000256" key="5">
    <source>
        <dbReference type="SAM" id="MobiDB-lite"/>
    </source>
</evidence>
<accession>A0A7S1AF69</accession>
<evidence type="ECO:0000256" key="2">
    <source>
        <dbReference type="ARBA" id="ARBA00022692"/>
    </source>
</evidence>
<dbReference type="GO" id="GO:0005886">
    <property type="term" value="C:plasma membrane"/>
    <property type="evidence" value="ECO:0007669"/>
    <property type="project" value="TreeGrafter"/>
</dbReference>
<feature type="transmembrane region" description="Helical" evidence="6">
    <location>
        <begin position="92"/>
        <end position="114"/>
    </location>
</feature>
<feature type="region of interest" description="Disordered" evidence="5">
    <location>
        <begin position="588"/>
        <end position="610"/>
    </location>
</feature>
<feature type="domain" description="Ion transport" evidence="7">
    <location>
        <begin position="57"/>
        <end position="294"/>
    </location>
</feature>
<evidence type="ECO:0000256" key="6">
    <source>
        <dbReference type="SAM" id="Phobius"/>
    </source>
</evidence>
<comment type="subcellular location">
    <subcellularLocation>
        <location evidence="1">Membrane</location>
        <topology evidence="1">Multi-pass membrane protein</topology>
    </subcellularLocation>
</comment>
<dbReference type="InterPro" id="IPR018490">
    <property type="entry name" value="cNMP-bd_dom_sf"/>
</dbReference>
<dbReference type="GO" id="GO:0042391">
    <property type="term" value="P:regulation of membrane potential"/>
    <property type="evidence" value="ECO:0007669"/>
    <property type="project" value="TreeGrafter"/>
</dbReference>
<sequence>MDMDDSASSRSSVRWISCHARRSEGYTGMGDGGQWSMFSAYLAGKYVIDPRDSALLPYWDSLVVVFIVWISLITPYQVGFDLFSEVTTRSTLLHACALSINLVLALDIILQLFMSFPHPVNRRWVRMPKIIVKSYLRGCFIPDLLSVFPYRFIVDYLTLRSNGDYRFWGVFQILRLLTLLRINRLNARYEARIDIPYTWLKLANLIVILCFSFHWMACAWGYLLTIEKHMGWYEGFTWGDALRDDKPSMFQDPRTPQPFELYIASLYWSAMTITTTGYGDVTACNVIEMWAALSAMAFSGLIWANIIGSICAIASSLDAEKVYHESNMDALNNMMHSLDLPQDNRIRLRELFRCRKVLYHRERQVDLLRSMSPELQGKVARWVQGNMLGKVWFFRDSQNDAFVVGLFESFQFTVYPPRELVILPQTLVCVQQGVALNGAKVLAPKSIWGLEDLILSNPLLLDDAKPLSLSYLEIQYLVRNVLMRLVVNFPEDNKRMRTAAIWIGIARAVARGVVRPLTEEELEEMEIEAEHNKIMAEHKLEENMWHLQTLDSVDFASPYTRAVQSKIIEKKLQQTILLLERYGARRGMMKSRSSRTSASHAAVSHGSQPDERVKDNVWMGLFNTKRPVNPPK</sequence>
<feature type="transmembrane region" description="Helical" evidence="6">
    <location>
        <begin position="165"/>
        <end position="182"/>
    </location>
</feature>
<dbReference type="InterPro" id="IPR003938">
    <property type="entry name" value="K_chnl_volt-dep_EAG/ELK/ERG"/>
</dbReference>
<dbReference type="PRINTS" id="PR01463">
    <property type="entry name" value="EAGCHANLFMLY"/>
</dbReference>
<evidence type="ECO:0000256" key="3">
    <source>
        <dbReference type="ARBA" id="ARBA00022989"/>
    </source>
</evidence>
<organism evidence="8">
    <name type="scientific">Noctiluca scintillans</name>
    <name type="common">Sea sparkle</name>
    <name type="synonym">Red tide dinoflagellate</name>
    <dbReference type="NCBI Taxonomy" id="2966"/>
    <lineage>
        <taxon>Eukaryota</taxon>
        <taxon>Sar</taxon>
        <taxon>Alveolata</taxon>
        <taxon>Dinophyceae</taxon>
        <taxon>Noctilucales</taxon>
        <taxon>Noctilucaceae</taxon>
        <taxon>Noctiluca</taxon>
    </lineage>
</organism>
<protein>
    <recommendedName>
        <fullName evidence="7">Ion transport domain-containing protein</fullName>
    </recommendedName>
</protein>
<dbReference type="SUPFAM" id="SSF81324">
    <property type="entry name" value="Voltage-gated potassium channels"/>
    <property type="match status" value="1"/>
</dbReference>
<name>A0A7S1AF69_NOCSC</name>
<gene>
    <name evidence="8" type="ORF">NSCI0253_LOCUS26628</name>
</gene>
<dbReference type="SUPFAM" id="SSF51206">
    <property type="entry name" value="cAMP-binding domain-like"/>
    <property type="match status" value="1"/>
</dbReference>
<evidence type="ECO:0000256" key="4">
    <source>
        <dbReference type="ARBA" id="ARBA00023136"/>
    </source>
</evidence>
<feature type="transmembrane region" description="Helical" evidence="6">
    <location>
        <begin position="55"/>
        <end position="72"/>
    </location>
</feature>
<feature type="transmembrane region" description="Helical" evidence="6">
    <location>
        <begin position="135"/>
        <end position="153"/>
    </location>
</feature>
<evidence type="ECO:0000256" key="1">
    <source>
        <dbReference type="ARBA" id="ARBA00004141"/>
    </source>
</evidence>